<comment type="cofactor">
    <cofactor evidence="13">
        <name>Mg(2+)</name>
        <dbReference type="ChEBI" id="CHEBI:18420"/>
    </cofactor>
</comment>
<dbReference type="SUPFAM" id="SSF52980">
    <property type="entry name" value="Restriction endonuclease-like"/>
    <property type="match status" value="1"/>
</dbReference>
<name>A0A151ATN4_9FIRM</name>
<dbReference type="GO" id="GO:0008408">
    <property type="term" value="F:3'-5' exonuclease activity"/>
    <property type="evidence" value="ECO:0007669"/>
    <property type="project" value="UniProtKB-UniRule"/>
</dbReference>
<gene>
    <name evidence="13 18" type="primary">addA</name>
    <name evidence="18" type="ORF">MOMUL_27360</name>
</gene>
<keyword evidence="9 13" id="KW-0234">DNA repair</keyword>
<keyword evidence="1 13" id="KW-0540">Nuclease</keyword>
<keyword evidence="3 13" id="KW-0227">DNA damage</keyword>
<dbReference type="GO" id="GO:0016887">
    <property type="term" value="F:ATP hydrolysis activity"/>
    <property type="evidence" value="ECO:0007669"/>
    <property type="project" value="RHEA"/>
</dbReference>
<dbReference type="GO" id="GO:0033202">
    <property type="term" value="C:DNA helicase complex"/>
    <property type="evidence" value="ECO:0007669"/>
    <property type="project" value="TreeGrafter"/>
</dbReference>
<dbReference type="EMBL" id="LTBC01000017">
    <property type="protein sequence ID" value="KYH30952.1"/>
    <property type="molecule type" value="Genomic_DNA"/>
</dbReference>
<dbReference type="GO" id="GO:0005829">
    <property type="term" value="C:cytosol"/>
    <property type="evidence" value="ECO:0007669"/>
    <property type="project" value="TreeGrafter"/>
</dbReference>
<dbReference type="RefSeq" id="WP_062285623.1">
    <property type="nucleotide sequence ID" value="NZ_LTBC01000017.1"/>
</dbReference>
<evidence type="ECO:0000313" key="18">
    <source>
        <dbReference type="EMBL" id="KYH30952.1"/>
    </source>
</evidence>
<comment type="catalytic activity">
    <reaction evidence="12 13">
        <text>ATP + H2O = ADP + phosphate + H(+)</text>
        <dbReference type="Rhea" id="RHEA:13065"/>
        <dbReference type="ChEBI" id="CHEBI:15377"/>
        <dbReference type="ChEBI" id="CHEBI:15378"/>
        <dbReference type="ChEBI" id="CHEBI:30616"/>
        <dbReference type="ChEBI" id="CHEBI:43474"/>
        <dbReference type="ChEBI" id="CHEBI:456216"/>
        <dbReference type="EC" id="5.6.2.4"/>
    </reaction>
</comment>
<keyword evidence="19" id="KW-1185">Reference proteome</keyword>
<evidence type="ECO:0000256" key="3">
    <source>
        <dbReference type="ARBA" id="ARBA00022763"/>
    </source>
</evidence>
<dbReference type="InterPro" id="IPR038726">
    <property type="entry name" value="PDDEXK_AddAB-type"/>
</dbReference>
<dbReference type="InterPro" id="IPR000212">
    <property type="entry name" value="DNA_helicase_UvrD/REP"/>
</dbReference>
<comment type="function">
    <text evidence="13">The heterodimer acts as both an ATP-dependent DNA helicase and an ATP-dependent, dual-direction single-stranded exonuclease. Recognizes the chi site generating a DNA molecule suitable for the initiation of homologous recombination. The AddA nuclease domain is required for chi fragment generation; this subunit has the helicase and 3' -&gt; 5' nuclease activities.</text>
</comment>
<dbReference type="PANTHER" id="PTHR11070">
    <property type="entry name" value="UVRD / RECB / PCRA DNA HELICASE FAMILY MEMBER"/>
    <property type="match status" value="1"/>
</dbReference>
<organism evidence="18 19">
    <name type="scientific">Moorella mulderi DSM 14980</name>
    <dbReference type="NCBI Taxonomy" id="1122241"/>
    <lineage>
        <taxon>Bacteria</taxon>
        <taxon>Bacillati</taxon>
        <taxon>Bacillota</taxon>
        <taxon>Clostridia</taxon>
        <taxon>Neomoorellales</taxon>
        <taxon>Neomoorellaceae</taxon>
        <taxon>Neomoorella</taxon>
    </lineage>
</organism>
<keyword evidence="4 13" id="KW-0378">Hydrolase</keyword>
<dbReference type="PROSITE" id="PS51217">
    <property type="entry name" value="UVRD_HELICASE_CTER"/>
    <property type="match status" value="1"/>
</dbReference>
<dbReference type="Proteomes" id="UP000075670">
    <property type="component" value="Unassembled WGS sequence"/>
</dbReference>
<evidence type="ECO:0000256" key="11">
    <source>
        <dbReference type="ARBA" id="ARBA00034617"/>
    </source>
</evidence>
<evidence type="ECO:0000256" key="13">
    <source>
        <dbReference type="HAMAP-Rule" id="MF_01451"/>
    </source>
</evidence>
<evidence type="ECO:0000256" key="12">
    <source>
        <dbReference type="ARBA" id="ARBA00048988"/>
    </source>
</evidence>
<evidence type="ECO:0000259" key="16">
    <source>
        <dbReference type="PROSITE" id="PS51198"/>
    </source>
</evidence>
<feature type="domain" description="UvrD-like helicase ATP-binding" evidence="16">
    <location>
        <begin position="8"/>
        <end position="503"/>
    </location>
</feature>
<evidence type="ECO:0000256" key="10">
    <source>
        <dbReference type="ARBA" id="ARBA00023235"/>
    </source>
</evidence>
<reference evidence="18 19" key="1">
    <citation type="submission" date="2016-02" db="EMBL/GenBank/DDBJ databases">
        <title>Genome sequence of Moorella mulderi DSM 14980.</title>
        <authorList>
            <person name="Poehlein A."/>
            <person name="Daniel R."/>
        </authorList>
    </citation>
    <scope>NUCLEOTIDE SEQUENCE [LARGE SCALE GENOMIC DNA]</scope>
    <source>
        <strain evidence="18 19">DSM 14980</strain>
    </source>
</reference>
<evidence type="ECO:0000256" key="9">
    <source>
        <dbReference type="ARBA" id="ARBA00023204"/>
    </source>
</evidence>
<evidence type="ECO:0000256" key="14">
    <source>
        <dbReference type="PROSITE-ProRule" id="PRU00560"/>
    </source>
</evidence>
<evidence type="ECO:0000256" key="7">
    <source>
        <dbReference type="ARBA" id="ARBA00022840"/>
    </source>
</evidence>
<dbReference type="FunFam" id="3.40.50.300:FF:001236">
    <property type="entry name" value="ATP-dependent helicase/nuclease subunit A"/>
    <property type="match status" value="1"/>
</dbReference>
<dbReference type="PANTHER" id="PTHR11070:SF48">
    <property type="entry name" value="ATP-DEPENDENT HELICASE_NUCLEASE SUBUNIT A"/>
    <property type="match status" value="1"/>
</dbReference>
<feature type="binding site" evidence="14">
    <location>
        <begin position="29"/>
        <end position="36"/>
    </location>
    <ligand>
        <name>ATP</name>
        <dbReference type="ChEBI" id="CHEBI:30616"/>
    </ligand>
</feature>
<dbReference type="GO" id="GO:0003690">
    <property type="term" value="F:double-stranded DNA binding"/>
    <property type="evidence" value="ECO:0007669"/>
    <property type="project" value="UniProtKB-UniRule"/>
</dbReference>
<evidence type="ECO:0000259" key="17">
    <source>
        <dbReference type="PROSITE" id="PS51217"/>
    </source>
</evidence>
<proteinExistence type="inferred from homology"/>
<evidence type="ECO:0000256" key="15">
    <source>
        <dbReference type="SAM" id="MobiDB-lite"/>
    </source>
</evidence>
<evidence type="ECO:0000256" key="5">
    <source>
        <dbReference type="ARBA" id="ARBA00022806"/>
    </source>
</evidence>
<evidence type="ECO:0000256" key="8">
    <source>
        <dbReference type="ARBA" id="ARBA00023125"/>
    </source>
</evidence>
<dbReference type="InterPro" id="IPR011604">
    <property type="entry name" value="PDDEXK-like_dom_sf"/>
</dbReference>
<dbReference type="EC" id="5.6.2.4" evidence="13"/>
<dbReference type="Pfam" id="PF13361">
    <property type="entry name" value="UvrD_C"/>
    <property type="match status" value="1"/>
</dbReference>
<evidence type="ECO:0000256" key="2">
    <source>
        <dbReference type="ARBA" id="ARBA00022741"/>
    </source>
</evidence>
<evidence type="ECO:0000256" key="4">
    <source>
        <dbReference type="ARBA" id="ARBA00022801"/>
    </source>
</evidence>
<feature type="compositionally biased region" description="Basic and acidic residues" evidence="15">
    <location>
        <begin position="806"/>
        <end position="815"/>
    </location>
</feature>
<feature type="region of interest" description="Disordered" evidence="15">
    <location>
        <begin position="782"/>
        <end position="815"/>
    </location>
</feature>
<dbReference type="InterPro" id="IPR027417">
    <property type="entry name" value="P-loop_NTPase"/>
</dbReference>
<dbReference type="GO" id="GO:0005524">
    <property type="term" value="F:ATP binding"/>
    <property type="evidence" value="ECO:0007669"/>
    <property type="project" value="UniProtKB-UniRule"/>
</dbReference>
<dbReference type="InterPro" id="IPR011335">
    <property type="entry name" value="Restrct_endonuc-II-like"/>
</dbReference>
<keyword evidence="10 13" id="KW-0413">Isomerase</keyword>
<accession>A0A151ATN4</accession>
<evidence type="ECO:0000256" key="1">
    <source>
        <dbReference type="ARBA" id="ARBA00022722"/>
    </source>
</evidence>
<dbReference type="Gene3D" id="3.90.320.10">
    <property type="match status" value="1"/>
</dbReference>
<evidence type="ECO:0000313" key="19">
    <source>
        <dbReference type="Proteomes" id="UP000075670"/>
    </source>
</evidence>
<dbReference type="Gene3D" id="6.10.250.2380">
    <property type="match status" value="1"/>
</dbReference>
<dbReference type="GO" id="GO:0043138">
    <property type="term" value="F:3'-5' DNA helicase activity"/>
    <property type="evidence" value="ECO:0007669"/>
    <property type="project" value="UniProtKB-UniRule"/>
</dbReference>
<keyword evidence="5 13" id="KW-0347">Helicase</keyword>
<evidence type="ECO:0000256" key="6">
    <source>
        <dbReference type="ARBA" id="ARBA00022839"/>
    </source>
</evidence>
<dbReference type="PROSITE" id="PS51198">
    <property type="entry name" value="UVRD_HELICASE_ATP_BIND"/>
    <property type="match status" value="1"/>
</dbReference>
<keyword evidence="7 13" id="KW-0067">ATP-binding</keyword>
<sequence>MTSAGEKRRWTEEQLAAIRARRANLLVAAAAGAGKTAVLVERIIQRLTDPEAPVSLENLLVVTFTEAAAAEMRQRIGAALEAAVARQPENEALRRQLLLLNRAHISTIHSFCLWVVRTYFYRLDLDPGFRVMDPAEADLLQLEVMDQVLEECFAAEPGGGPITGLADSLGGRGDANLVELVLKVWEFTRSLPWPEAWLEEAVAAYRVPAGTPLESLPWYREIKEVIALRLQEAAFYLREAMRVAASPGGPAIYLDNLEREESQVAGLLAGLDCLTWNQVCERLTAFSFGRLKAVRGGSVDERLKEKATGYRDQAKKLLKELQEEFCRDEAAIRAELERAGELVVALVEVVRRFDAAFRELKRRRGLVDFGDLEHLCLQVLLDPEARPGELRPSALALELRQRFEEVLVDEYQDINSIQDAILALVSRQEVISPCDGPGQASGQGTALPAAAAPNLFMVGDVKQSIYRFRLANPELFLAKYRQYQEREGELNRRILLKANFRSRQGIVDGVNFIFRQVFSPLVGELDYDAAAALVSRAGYPEHPAAATPAIEVYLQERQAGGDGEVAPGEETPGAGEGTVAPLETAAGGGEAAAAGVAAGQLDPEDLSALEREAWLVARRIRQLVQGTPERPGPECQVWDPERQAYRDVTYRDIVILLRATQDRAPVFIEVLQQYDIPAYADLGSGYFAATEVETILSLLRVIDNPHQDIPLAAVLRSPLVGLTAGELARIRLAAPGEDFFTAVVKAAGAGEEQRVTANDCSGDSGLGLGAISPYAGELPGRNSCSPAGGVQPPCTSAGGDLPPSSRAEREEGDAAREKDLAARLRGFLARLDRWRTMARRQPLGDLIWQLYRETGYLEFVGGLPGGAQRQANLRALLDRARQFEGFARHGLFRFLRFIERLQQNEGDLGTARALGEKENVVRIMSIHKAKGLEFPVVIVADLGKGFNFQDLSGDVLLHGKLGLAPLYLDAAAGIKYPTLPYLAAAHRLRLEALSEEVRIFYVALTRAREKLILVGSARNLPRQAEIWCTGLYAAGEQLPPMLMARARNPLDWLAAALARHVHGAPLRQLAGVDRGYLLDDPSCWQLEVLREPVLLETGPGAQVSPGVLPPGRNVAAGVAGAAGTVSATTGDGPGGSGVPDEPGTRGETGHTWLRQEVARRLSWVYPWLPLTTLPVKLAVTDLKRRFDVFNEGDTPLRPGGNGFTRRPVFLQEQQGLTAAERGTATHLVLQHVDLSRAVTGESLAGLLQELVEREILTPEQAAAVDTGAIVTFFASPLGQRLLARPGKVKRELPFSLAVPAGELYPGLPPAMASGEAILVQGIIDCLVDEEDGFLLLDFKTGRIPSDPLAAYREQVQLYARAVSIIFKRDVKEAYLYFLDGGVEFKVIG</sequence>
<dbReference type="Pfam" id="PF00580">
    <property type="entry name" value="UvrD-helicase"/>
    <property type="match status" value="1"/>
</dbReference>
<comment type="catalytic activity">
    <reaction evidence="11 13">
        <text>Couples ATP hydrolysis with the unwinding of duplex DNA by translocating in the 3'-5' direction.</text>
        <dbReference type="EC" id="5.6.2.4"/>
    </reaction>
</comment>
<dbReference type="Pfam" id="PF12705">
    <property type="entry name" value="PDDEXK_1"/>
    <property type="match status" value="1"/>
</dbReference>
<comment type="caution">
    <text evidence="18">The sequence shown here is derived from an EMBL/GenBank/DDBJ whole genome shotgun (WGS) entry which is preliminary data.</text>
</comment>
<dbReference type="EC" id="3.1.-.-" evidence="13"/>
<dbReference type="InterPro" id="IPR014152">
    <property type="entry name" value="AddA"/>
</dbReference>
<dbReference type="GO" id="GO:0000724">
    <property type="term" value="P:double-strand break repair via homologous recombination"/>
    <property type="evidence" value="ECO:0007669"/>
    <property type="project" value="UniProtKB-UniRule"/>
</dbReference>
<comment type="similarity">
    <text evidence="13">Belongs to the helicase family. AddA subfamily.</text>
</comment>
<comment type="subunit">
    <text evidence="13">Heterodimer of AddA and AddB/RexB.</text>
</comment>
<keyword evidence="2 13" id="KW-0547">Nucleotide-binding</keyword>
<dbReference type="PATRIC" id="fig|1122241.3.peg.2909"/>
<dbReference type="InterPro" id="IPR014017">
    <property type="entry name" value="DNA_helicase_UvrD-like_C"/>
</dbReference>
<feature type="region of interest" description="Disordered" evidence="15">
    <location>
        <begin position="1125"/>
        <end position="1146"/>
    </location>
</feature>
<dbReference type="InterPro" id="IPR014016">
    <property type="entry name" value="UvrD-like_ATP-bd"/>
</dbReference>
<dbReference type="HAMAP" id="MF_01451">
    <property type="entry name" value="AddA"/>
    <property type="match status" value="1"/>
</dbReference>
<dbReference type="SUPFAM" id="SSF52540">
    <property type="entry name" value="P-loop containing nucleoside triphosphate hydrolases"/>
    <property type="match status" value="1"/>
</dbReference>
<keyword evidence="6 13" id="KW-0269">Exonuclease</keyword>
<dbReference type="OrthoDB" id="9810135at2"/>
<protein>
    <recommendedName>
        <fullName evidence="13">ATP-dependent helicase/nuclease subunit A</fullName>
        <ecNumber evidence="13">3.1.-.-</ecNumber>
        <ecNumber evidence="13">5.6.2.4</ecNumber>
    </recommendedName>
    <alternativeName>
        <fullName evidence="13">ATP-dependent helicase/nuclease AddA</fullName>
    </alternativeName>
    <alternativeName>
        <fullName evidence="13">DNA 3'-5' helicase AddA</fullName>
    </alternativeName>
</protein>
<dbReference type="Gene3D" id="3.40.50.300">
    <property type="entry name" value="P-loop containing nucleotide triphosphate hydrolases"/>
    <property type="match status" value="3"/>
</dbReference>
<feature type="domain" description="UvrD-like helicase C-terminal" evidence="17">
    <location>
        <begin position="569"/>
        <end position="931"/>
    </location>
</feature>
<keyword evidence="8 13" id="KW-0238">DNA-binding</keyword>